<organism evidence="1 2">
    <name type="scientific">Heracleum sosnowskyi</name>
    <dbReference type="NCBI Taxonomy" id="360622"/>
    <lineage>
        <taxon>Eukaryota</taxon>
        <taxon>Viridiplantae</taxon>
        <taxon>Streptophyta</taxon>
        <taxon>Embryophyta</taxon>
        <taxon>Tracheophyta</taxon>
        <taxon>Spermatophyta</taxon>
        <taxon>Magnoliopsida</taxon>
        <taxon>eudicotyledons</taxon>
        <taxon>Gunneridae</taxon>
        <taxon>Pentapetalae</taxon>
        <taxon>asterids</taxon>
        <taxon>campanulids</taxon>
        <taxon>Apiales</taxon>
        <taxon>Apiaceae</taxon>
        <taxon>Apioideae</taxon>
        <taxon>apioid superclade</taxon>
        <taxon>Tordylieae</taxon>
        <taxon>Tordyliinae</taxon>
        <taxon>Heracleum</taxon>
    </lineage>
</organism>
<reference evidence="1" key="1">
    <citation type="submission" date="2023-02" db="EMBL/GenBank/DDBJ databases">
        <title>Genome of toxic invasive species Heracleum sosnowskyi carries increased number of genes despite the absence of recent whole-genome duplications.</title>
        <authorList>
            <person name="Schelkunov M."/>
            <person name="Shtratnikova V."/>
            <person name="Makarenko M."/>
            <person name="Klepikova A."/>
            <person name="Omelchenko D."/>
            <person name="Novikova G."/>
            <person name="Obukhova E."/>
            <person name="Bogdanov V."/>
            <person name="Penin A."/>
            <person name="Logacheva M."/>
        </authorList>
    </citation>
    <scope>NUCLEOTIDE SEQUENCE</scope>
    <source>
        <strain evidence="1">Hsosn_3</strain>
        <tissue evidence="1">Leaf</tissue>
    </source>
</reference>
<accession>A0AAD8IJM5</accession>
<name>A0AAD8IJM5_9APIA</name>
<evidence type="ECO:0000313" key="1">
    <source>
        <dbReference type="EMBL" id="KAK1386960.1"/>
    </source>
</evidence>
<evidence type="ECO:0008006" key="3">
    <source>
        <dbReference type="Google" id="ProtNLM"/>
    </source>
</evidence>
<protein>
    <recommendedName>
        <fullName evidence="3">Hemerythrin-like domain-containing protein</fullName>
    </recommendedName>
</protein>
<evidence type="ECO:0000313" key="2">
    <source>
        <dbReference type="Proteomes" id="UP001237642"/>
    </source>
</evidence>
<sequence>MAGAMSRLDSSDLSKKWSLEGSPIRMFFYFNKAIRCELHEVHRVAIAYATDPQAVIKPLLKRFRFLHSIYKYHCIAEDEPGHVQGRRAEEELLQQIIFTWMVGVKNDKKCKSCIAQSELRSPSDSNTNTSICSTASSKILLSDCCPSNSTLDRPLDELLHWHKAIKREVNDIVETTRTILLSGDFSDISTFNKRLEFISEVCIFHRYALILYFPEHAEEESNFEKFRCLIKSIESAGTNSSSAELYSKLYSHANDIMGALEKHFDFEEVQVFPLARQQFSIRKQRELAYQSLCVMPLRLIECVVPWLLAISKDPNSLSLLFSKGLEGLQPCKVSES</sequence>
<dbReference type="Proteomes" id="UP001237642">
    <property type="component" value="Unassembled WGS sequence"/>
</dbReference>
<dbReference type="EMBL" id="JAUIZM010000004">
    <property type="protein sequence ID" value="KAK1386960.1"/>
    <property type="molecule type" value="Genomic_DNA"/>
</dbReference>
<dbReference type="Gene3D" id="1.20.120.520">
    <property type="entry name" value="nmb1532 protein domain like"/>
    <property type="match status" value="1"/>
</dbReference>
<keyword evidence="2" id="KW-1185">Reference proteome</keyword>
<gene>
    <name evidence="1" type="ORF">POM88_015138</name>
</gene>
<dbReference type="AlphaFoldDB" id="A0AAD8IJM5"/>
<comment type="caution">
    <text evidence="1">The sequence shown here is derived from an EMBL/GenBank/DDBJ whole genome shotgun (WGS) entry which is preliminary data.</text>
</comment>
<reference evidence="1" key="2">
    <citation type="submission" date="2023-05" db="EMBL/GenBank/DDBJ databases">
        <authorList>
            <person name="Schelkunov M.I."/>
        </authorList>
    </citation>
    <scope>NUCLEOTIDE SEQUENCE</scope>
    <source>
        <strain evidence="1">Hsosn_3</strain>
        <tissue evidence="1">Leaf</tissue>
    </source>
</reference>
<proteinExistence type="predicted"/>